<reference evidence="1" key="1">
    <citation type="submission" date="2014-11" db="EMBL/GenBank/DDBJ databases">
        <authorList>
            <person name="Amaro Gonzalez C."/>
        </authorList>
    </citation>
    <scope>NUCLEOTIDE SEQUENCE</scope>
</reference>
<protein>
    <submittedName>
        <fullName evidence="1">Uncharacterized protein</fullName>
    </submittedName>
</protein>
<reference evidence="1" key="2">
    <citation type="journal article" date="2015" name="Fish Shellfish Immunol.">
        <title>Early steps in the European eel (Anguilla anguilla)-Vibrio vulnificus interaction in the gills: Role of the RtxA13 toxin.</title>
        <authorList>
            <person name="Callol A."/>
            <person name="Pajuelo D."/>
            <person name="Ebbesson L."/>
            <person name="Teles M."/>
            <person name="MacKenzie S."/>
            <person name="Amaro C."/>
        </authorList>
    </citation>
    <scope>NUCLEOTIDE SEQUENCE</scope>
</reference>
<evidence type="ECO:0000313" key="1">
    <source>
        <dbReference type="EMBL" id="JAH34837.1"/>
    </source>
</evidence>
<proteinExistence type="predicted"/>
<dbReference type="EMBL" id="GBXM01073740">
    <property type="protein sequence ID" value="JAH34837.1"/>
    <property type="molecule type" value="Transcribed_RNA"/>
</dbReference>
<name>A0A0E9S0X3_ANGAN</name>
<dbReference type="AlphaFoldDB" id="A0A0E9S0X3"/>
<sequence>MMKCFGICVLSWLHGYLVYTSPWCSRYGHS</sequence>
<organism evidence="1">
    <name type="scientific">Anguilla anguilla</name>
    <name type="common">European freshwater eel</name>
    <name type="synonym">Muraena anguilla</name>
    <dbReference type="NCBI Taxonomy" id="7936"/>
    <lineage>
        <taxon>Eukaryota</taxon>
        <taxon>Metazoa</taxon>
        <taxon>Chordata</taxon>
        <taxon>Craniata</taxon>
        <taxon>Vertebrata</taxon>
        <taxon>Euteleostomi</taxon>
        <taxon>Actinopterygii</taxon>
        <taxon>Neopterygii</taxon>
        <taxon>Teleostei</taxon>
        <taxon>Anguilliformes</taxon>
        <taxon>Anguillidae</taxon>
        <taxon>Anguilla</taxon>
    </lineage>
</organism>
<accession>A0A0E9S0X3</accession>